<keyword evidence="2" id="KW-1185">Reference proteome</keyword>
<gene>
    <name evidence="1" type="ORF">KIV56_03950</name>
</gene>
<sequence>MTAPDYIFPDNTVLINFAIIGQLPLLKELLQGKGAWVAAVAAECELSVLTGLYPTLGTVAAMMAEPLMPTAAERVDGRAIRNDIAAPYEPFPKSYGEAETLAIIERRNLSALVITDDGGVGRYVKDKKLGVKVLSTTDILALSVRTGRLTQSAGEVHIATLCAANRRRVSLNLFRAALPPAATGQFVKK</sequence>
<evidence type="ECO:0000313" key="1">
    <source>
        <dbReference type="EMBL" id="WBM80590.1"/>
    </source>
</evidence>
<accession>A0ABY7NE69</accession>
<dbReference type="Proteomes" id="UP001212421">
    <property type="component" value="Chromosome"/>
</dbReference>
<evidence type="ECO:0000313" key="2">
    <source>
        <dbReference type="Proteomes" id="UP001212421"/>
    </source>
</evidence>
<dbReference type="RefSeq" id="WP_281535258.1">
    <property type="nucleotide sequence ID" value="NZ_CP075584.1"/>
</dbReference>
<protein>
    <recommendedName>
        <fullName evidence="3">PIN domain-containing protein</fullName>
    </recommendedName>
</protein>
<reference evidence="1 2" key="1">
    <citation type="submission" date="2021-05" db="EMBL/GenBank/DDBJ databases">
        <authorList>
            <person name="Kumar R."/>
            <person name="Kumar A."/>
            <person name="Mukhia S."/>
        </authorList>
    </citation>
    <scope>NUCLEOTIDE SEQUENCE [LARGE SCALE GENOMIC DNA]</scope>
    <source>
        <strain evidence="1 2">ERMR7:08</strain>
    </source>
</reference>
<organism evidence="1 2">
    <name type="scientific">Cryobacterium breve</name>
    <dbReference type="NCBI Taxonomy" id="1259258"/>
    <lineage>
        <taxon>Bacteria</taxon>
        <taxon>Bacillati</taxon>
        <taxon>Actinomycetota</taxon>
        <taxon>Actinomycetes</taxon>
        <taxon>Micrococcales</taxon>
        <taxon>Microbacteriaceae</taxon>
        <taxon>Cryobacterium</taxon>
    </lineage>
</organism>
<name>A0ABY7NE69_9MICO</name>
<dbReference type="EMBL" id="CP075584">
    <property type="protein sequence ID" value="WBM80590.1"/>
    <property type="molecule type" value="Genomic_DNA"/>
</dbReference>
<evidence type="ECO:0008006" key="3">
    <source>
        <dbReference type="Google" id="ProtNLM"/>
    </source>
</evidence>
<proteinExistence type="predicted"/>